<evidence type="ECO:0000313" key="11">
    <source>
        <dbReference type="Proteomes" id="UP000198384"/>
    </source>
</evidence>
<comment type="subcellular location">
    <subcellularLocation>
        <location evidence="1">Cell membrane</location>
        <topology evidence="1">Multi-pass membrane protein</topology>
    </subcellularLocation>
</comment>
<dbReference type="GO" id="GO:0004713">
    <property type="term" value="F:protein tyrosine kinase activity"/>
    <property type="evidence" value="ECO:0007669"/>
    <property type="project" value="TreeGrafter"/>
</dbReference>
<dbReference type="EMBL" id="FZNT01000004">
    <property type="protein sequence ID" value="SNR49958.1"/>
    <property type="molecule type" value="Genomic_DNA"/>
</dbReference>
<evidence type="ECO:0000256" key="1">
    <source>
        <dbReference type="ARBA" id="ARBA00004651"/>
    </source>
</evidence>
<evidence type="ECO:0000256" key="3">
    <source>
        <dbReference type="ARBA" id="ARBA00022692"/>
    </source>
</evidence>
<dbReference type="PANTHER" id="PTHR32309">
    <property type="entry name" value="TYROSINE-PROTEIN KINASE"/>
    <property type="match status" value="1"/>
</dbReference>
<dbReference type="AlphaFoldDB" id="A0A238WU58"/>
<proteinExistence type="predicted"/>
<dbReference type="InterPro" id="IPR050445">
    <property type="entry name" value="Bact_polysacc_biosynth/exp"/>
</dbReference>
<gene>
    <name evidence="10" type="ORF">SAMN06265371_10417</name>
</gene>
<dbReference type="Pfam" id="PF02706">
    <property type="entry name" value="Wzz"/>
    <property type="match status" value="1"/>
</dbReference>
<dbReference type="Proteomes" id="UP000198384">
    <property type="component" value="Unassembled WGS sequence"/>
</dbReference>
<dbReference type="OrthoDB" id="1522571at2"/>
<evidence type="ECO:0000256" key="2">
    <source>
        <dbReference type="ARBA" id="ARBA00022475"/>
    </source>
</evidence>
<keyword evidence="5 7" id="KW-0472">Membrane</keyword>
<dbReference type="GO" id="GO:0005886">
    <property type="term" value="C:plasma membrane"/>
    <property type="evidence" value="ECO:0007669"/>
    <property type="project" value="UniProtKB-SubCell"/>
</dbReference>
<feature type="transmembrane region" description="Helical" evidence="7">
    <location>
        <begin position="33"/>
        <end position="51"/>
    </location>
</feature>
<keyword evidence="2" id="KW-1003">Cell membrane</keyword>
<reference evidence="10 11" key="1">
    <citation type="submission" date="2017-06" db="EMBL/GenBank/DDBJ databases">
        <authorList>
            <person name="Kim H.J."/>
            <person name="Triplett B.A."/>
        </authorList>
    </citation>
    <scope>NUCLEOTIDE SEQUENCE [LARGE SCALE GENOMIC DNA]</scope>
    <source>
        <strain evidence="10 11">DSM 29150</strain>
    </source>
</reference>
<evidence type="ECO:0000256" key="4">
    <source>
        <dbReference type="ARBA" id="ARBA00022989"/>
    </source>
</evidence>
<feature type="domain" description="Tyrosine-protein kinase G-rich" evidence="9">
    <location>
        <begin position="290"/>
        <end position="359"/>
    </location>
</feature>
<feature type="coiled-coil region" evidence="6">
    <location>
        <begin position="240"/>
        <end position="274"/>
    </location>
</feature>
<feature type="domain" description="Polysaccharide chain length determinant N-terminal" evidence="8">
    <location>
        <begin position="16"/>
        <end position="70"/>
    </location>
</feature>
<keyword evidence="3 7" id="KW-0812">Transmembrane</keyword>
<keyword evidence="6" id="KW-0175">Coiled coil</keyword>
<name>A0A238WU58_9FLAO</name>
<keyword evidence="11" id="KW-1185">Reference proteome</keyword>
<dbReference type="PANTHER" id="PTHR32309:SF13">
    <property type="entry name" value="FERRIC ENTEROBACTIN TRANSPORT PROTEIN FEPE"/>
    <property type="match status" value="1"/>
</dbReference>
<keyword evidence="4 7" id="KW-1133">Transmembrane helix</keyword>
<sequence>MTEQNSKIQQNSSDEDEIDLIALAKTLWGGRKTVIKTTLIFMAIGLFVAIFSEKEYLSITKFIPQSSDSEIKGSLGGLAAMAGLNIGGLGGDSGIPPSLYPQIMSSIPFQRELLKTKLTIDGEKDKVSFYDYYDLIYRPSLIGYVKKYTIKLPNLVRNIFKSKNTSYSEEKFNTSQNQVIIITEDEYELIERLKDQVFLEVNENDGFVTISTNMPQPIASAELAYNTQLLLQKYLIDFKVQKSKEQLDFMNSRYTEAEVKFKDAQQKLAKYRDRNKNVVTALGGTTLELLQDEYDLQYSVYSQLAKQLEAQYIKVREDTPVFTILEPAMVPIEKYKPKRIMILVIYSFLGGMIGVGIVFGNFYLKPLFAKRT</sequence>
<dbReference type="RefSeq" id="WP_089381139.1">
    <property type="nucleotide sequence ID" value="NZ_FZNT01000004.1"/>
</dbReference>
<evidence type="ECO:0000259" key="8">
    <source>
        <dbReference type="Pfam" id="PF02706"/>
    </source>
</evidence>
<dbReference type="Pfam" id="PF13807">
    <property type="entry name" value="GNVR"/>
    <property type="match status" value="1"/>
</dbReference>
<protein>
    <submittedName>
        <fullName evidence="10">LPS O-antigen chain length determinant protein, WzzB/FepE family</fullName>
    </submittedName>
</protein>
<evidence type="ECO:0000256" key="7">
    <source>
        <dbReference type="SAM" id="Phobius"/>
    </source>
</evidence>
<evidence type="ECO:0000256" key="6">
    <source>
        <dbReference type="SAM" id="Coils"/>
    </source>
</evidence>
<evidence type="ECO:0000313" key="10">
    <source>
        <dbReference type="EMBL" id="SNR49958.1"/>
    </source>
</evidence>
<organism evidence="10 11">
    <name type="scientific">Lutibacter agarilyticus</name>
    <dbReference type="NCBI Taxonomy" id="1109740"/>
    <lineage>
        <taxon>Bacteria</taxon>
        <taxon>Pseudomonadati</taxon>
        <taxon>Bacteroidota</taxon>
        <taxon>Flavobacteriia</taxon>
        <taxon>Flavobacteriales</taxon>
        <taxon>Flavobacteriaceae</taxon>
        <taxon>Lutibacter</taxon>
    </lineage>
</organism>
<evidence type="ECO:0000259" key="9">
    <source>
        <dbReference type="Pfam" id="PF13807"/>
    </source>
</evidence>
<accession>A0A238WU58</accession>
<dbReference type="InterPro" id="IPR003856">
    <property type="entry name" value="LPS_length_determ_N"/>
</dbReference>
<feature type="transmembrane region" description="Helical" evidence="7">
    <location>
        <begin position="340"/>
        <end position="364"/>
    </location>
</feature>
<evidence type="ECO:0000256" key="5">
    <source>
        <dbReference type="ARBA" id="ARBA00023136"/>
    </source>
</evidence>
<dbReference type="InterPro" id="IPR032807">
    <property type="entry name" value="GNVR"/>
</dbReference>